<evidence type="ECO:0000313" key="2">
    <source>
        <dbReference type="Proteomes" id="UP000254633"/>
    </source>
</evidence>
<accession>A0A379TUF6</accession>
<protein>
    <submittedName>
        <fullName evidence="1">Uncharacterized protein</fullName>
    </submittedName>
</protein>
<dbReference type="Proteomes" id="UP000254633">
    <property type="component" value="Unassembled WGS sequence"/>
</dbReference>
<dbReference type="RefSeq" id="WP_232081679.1">
    <property type="nucleotide sequence ID" value="NZ_DACWWF010000005.1"/>
</dbReference>
<dbReference type="EMBL" id="UGXH01000003">
    <property type="protein sequence ID" value="SUG53139.1"/>
    <property type="molecule type" value="Genomic_DNA"/>
</dbReference>
<reference evidence="1 2" key="1">
    <citation type="submission" date="2018-06" db="EMBL/GenBank/DDBJ databases">
        <authorList>
            <consortium name="Pathogen Informatics"/>
            <person name="Doyle S."/>
        </authorList>
    </citation>
    <scope>NUCLEOTIDE SEQUENCE [LARGE SCALE GENOMIC DNA]</scope>
    <source>
        <strain evidence="1 2">NCTC10060</strain>
    </source>
</reference>
<proteinExistence type="predicted"/>
<evidence type="ECO:0000313" key="1">
    <source>
        <dbReference type="EMBL" id="SUG53139.1"/>
    </source>
</evidence>
<sequence length="269" mass="30970">MKIIPTSEEFYSSESLKGTGRYYFPQRMTYHEREKLKSFAYQCFSNNDTKSLERTLIMIAHWMRQGQRISFTEYASQWTEAQKNRTDGNHSTPAMAQQWPFSGKRCISKSGSDYRWMGVDKNRADDKAEVRHAVTSILAEYPTFNENGLCRRERNFTWEHPLDNPCFMIGATSCMRWIRAHGLSQCQIKTFPKDNPTSYGLKHAVENYNKGIIDKYGNTMEPGYITNGSLIAAMVATGYVFKPINGINALFNISEKALKKAGSSTWKYY</sequence>
<name>A0A379TUF6_SALDZ</name>
<gene>
    <name evidence="1" type="ORF">NCTC10060_00172</name>
</gene>
<organism evidence="1 2">
    <name type="scientific">Salmonella diarizonae</name>
    <dbReference type="NCBI Taxonomy" id="59204"/>
    <lineage>
        <taxon>Bacteria</taxon>
        <taxon>Pseudomonadati</taxon>
        <taxon>Pseudomonadota</taxon>
        <taxon>Gammaproteobacteria</taxon>
        <taxon>Enterobacterales</taxon>
        <taxon>Enterobacteriaceae</taxon>
        <taxon>Salmonella</taxon>
    </lineage>
</organism>
<dbReference type="AlphaFoldDB" id="A0A379TUF6"/>